<gene>
    <name evidence="2" type="ORF">IM697_27165</name>
</gene>
<protein>
    <submittedName>
        <fullName evidence="2">Uncharacterized protein</fullName>
    </submittedName>
</protein>
<evidence type="ECO:0000313" key="2">
    <source>
        <dbReference type="EMBL" id="QOV33861.1"/>
    </source>
</evidence>
<sequence length="144" mass="14178">MTAQEACTSRTRASHGAVRWARAAVIALLTAIAVLMHHETTAVPAGSPSSSAAHAAMPGMVTPAGPAAPSAIPTKSSADDPACSGTAMQHCSAAGLEVVKLPVPLRTFAPGSLAAPGAAATGPKAAGTVERAPPDLSVLSQLRI</sequence>
<dbReference type="EMBL" id="CP063373">
    <property type="protein sequence ID" value="QOV33861.1"/>
    <property type="molecule type" value="Genomic_DNA"/>
</dbReference>
<dbReference type="RefSeq" id="WP_194038736.1">
    <property type="nucleotide sequence ID" value="NZ_CP063373.1"/>
</dbReference>
<organism evidence="2 3">
    <name type="scientific">Streptomyces ferrugineus</name>
    <dbReference type="NCBI Taxonomy" id="1413221"/>
    <lineage>
        <taxon>Bacteria</taxon>
        <taxon>Bacillati</taxon>
        <taxon>Actinomycetota</taxon>
        <taxon>Actinomycetes</taxon>
        <taxon>Kitasatosporales</taxon>
        <taxon>Streptomycetaceae</taxon>
        <taxon>Streptomyces</taxon>
    </lineage>
</organism>
<dbReference type="Proteomes" id="UP000594205">
    <property type="component" value="Chromosome"/>
</dbReference>
<feature type="compositionally biased region" description="Low complexity" evidence="1">
    <location>
        <begin position="44"/>
        <end position="58"/>
    </location>
</feature>
<keyword evidence="3" id="KW-1185">Reference proteome</keyword>
<feature type="compositionally biased region" description="Low complexity" evidence="1">
    <location>
        <begin position="112"/>
        <end position="127"/>
    </location>
</feature>
<dbReference type="AlphaFoldDB" id="A0A7M2SF87"/>
<feature type="region of interest" description="Disordered" evidence="1">
    <location>
        <begin position="44"/>
        <end position="86"/>
    </location>
</feature>
<name>A0A7M2SF87_9ACTN</name>
<reference evidence="2 3" key="1">
    <citation type="submission" date="2020-10" db="EMBL/GenBank/DDBJ databases">
        <title>Streptomyces ferrugineus complate genome analysis.</title>
        <authorList>
            <person name="Anwar N."/>
        </authorList>
    </citation>
    <scope>NUCLEOTIDE SEQUENCE [LARGE SCALE GENOMIC DNA]</scope>
    <source>
        <strain evidence="2 3">CCTCC AA2014009</strain>
    </source>
</reference>
<evidence type="ECO:0000313" key="3">
    <source>
        <dbReference type="Proteomes" id="UP000594205"/>
    </source>
</evidence>
<evidence type="ECO:0000256" key="1">
    <source>
        <dbReference type="SAM" id="MobiDB-lite"/>
    </source>
</evidence>
<proteinExistence type="predicted"/>
<feature type="region of interest" description="Disordered" evidence="1">
    <location>
        <begin position="112"/>
        <end position="132"/>
    </location>
</feature>
<accession>A0A7M2SF87</accession>
<dbReference type="KEGG" id="sfeu:IM697_27165"/>